<keyword evidence="4" id="KW-0779">Telomere</keyword>
<feature type="region of interest" description="Disordered" evidence="7">
    <location>
        <begin position="1814"/>
        <end position="1868"/>
    </location>
</feature>
<organism evidence="9 10">
    <name type="scientific">Glutinoglossum americanum</name>
    <dbReference type="NCBI Taxonomy" id="1670608"/>
    <lineage>
        <taxon>Eukaryota</taxon>
        <taxon>Fungi</taxon>
        <taxon>Dikarya</taxon>
        <taxon>Ascomycota</taxon>
        <taxon>Pezizomycotina</taxon>
        <taxon>Geoglossomycetes</taxon>
        <taxon>Geoglossales</taxon>
        <taxon>Geoglossaceae</taxon>
        <taxon>Glutinoglossum</taxon>
    </lineage>
</organism>
<keyword evidence="5" id="KW-0539">Nucleus</keyword>
<feature type="compositionally biased region" description="Polar residues" evidence="7">
    <location>
        <begin position="1422"/>
        <end position="1431"/>
    </location>
</feature>
<feature type="compositionally biased region" description="Low complexity" evidence="7">
    <location>
        <begin position="45"/>
        <end position="58"/>
    </location>
</feature>
<dbReference type="OrthoDB" id="5399929at2759"/>
<evidence type="ECO:0000256" key="4">
    <source>
        <dbReference type="ARBA" id="ARBA00022895"/>
    </source>
</evidence>
<dbReference type="GO" id="GO:0140445">
    <property type="term" value="C:chromosome, telomeric repeat region"/>
    <property type="evidence" value="ECO:0007669"/>
    <property type="project" value="TreeGrafter"/>
</dbReference>
<dbReference type="EMBL" id="JAGHQL010000143">
    <property type="protein sequence ID" value="KAH0537494.1"/>
    <property type="molecule type" value="Genomic_DNA"/>
</dbReference>
<feature type="region of interest" description="Disordered" evidence="7">
    <location>
        <begin position="1163"/>
        <end position="1182"/>
    </location>
</feature>
<feature type="region of interest" description="Disordered" evidence="7">
    <location>
        <begin position="1267"/>
        <end position="1309"/>
    </location>
</feature>
<name>A0A9P8HU06_9PEZI</name>
<dbReference type="Proteomes" id="UP000698800">
    <property type="component" value="Unassembled WGS sequence"/>
</dbReference>
<comment type="caution">
    <text evidence="9">The sequence shown here is derived from an EMBL/GenBank/DDBJ whole genome shotgun (WGS) entry which is preliminary data.</text>
</comment>
<feature type="compositionally biased region" description="Basic residues" evidence="7">
    <location>
        <begin position="1580"/>
        <end position="1596"/>
    </location>
</feature>
<keyword evidence="10" id="KW-1185">Reference proteome</keyword>
<comment type="subcellular location">
    <subcellularLocation>
        <location evidence="2">Chromosome</location>
        <location evidence="2">Telomere</location>
    </subcellularLocation>
    <subcellularLocation>
        <location evidence="1">Nucleus</location>
    </subcellularLocation>
</comment>
<dbReference type="PANTHER" id="PTHR22928">
    <property type="entry name" value="TELOMERE-ASSOCIATED PROTEIN RIF1"/>
    <property type="match status" value="1"/>
</dbReference>
<dbReference type="Pfam" id="PF12231">
    <property type="entry name" value="Rif1_N"/>
    <property type="match status" value="1"/>
</dbReference>
<dbReference type="GO" id="GO:0000723">
    <property type="term" value="P:telomere maintenance"/>
    <property type="evidence" value="ECO:0007669"/>
    <property type="project" value="TreeGrafter"/>
</dbReference>
<feature type="region of interest" description="Disordered" evidence="7">
    <location>
        <begin position="1325"/>
        <end position="1444"/>
    </location>
</feature>
<evidence type="ECO:0000313" key="10">
    <source>
        <dbReference type="Proteomes" id="UP000698800"/>
    </source>
</evidence>
<sequence>MPLPLAVPSPAFSYVPLGNFDDLTPRPPTPPRDSKASDVGTALLRDSTPRSNSPSSTDSSHHQTSGKARKRVGFSPLRTSYHRLPTFSGDSTYSTPLKPLPPSRERKSSKSILKPFERPVPLHPADFPHLQGQGILAHSYDNFATMLQSVVQQLAGTLRSNRIDAYMAISGTLKAYQDGTPDLEAMTKQMGLFMQFIQRDMCATSESGSLDTGLITKALKLLTIFFWSPQLSGALTDEFCSFVLDHAIAAVEDAQTPKTLTIHYVHLLVHQKFSPKVMTASRANRLVTALHQDHIKGTGLTAERLVVYQRLLGQARPVMTSRAAEWTEHLFSSVLSPIKEIQCRAVDFGMEAGIALGAVREVSRVISGLFNRETEGTIFAEYLGKRLSKMVADKEDGAHAAKVWSVVVLFFRCRPHQLEHWEHIQLWLRVIQECFNSSDMAIRNHASLAWNKLVYSINPDAETSEKTIKMLRIPISGPLEKKGNDRFSVNGRQMALASLCNLLYYSLSPRAPMKQLDLCWDEYVEEVLGKVFLTGAGESDQACRILAALFDGRQPKSWTIDRATQAGAVTAEELPRLDSKWVRSRTNKILKIIEVALSRASWDDELNDEAPIQRLWLNFTKTISDAGSLEVKISNELMEAMAHMFNMFQRVWKAGPGALGVGNKQPKNSFLKRFGFLTQTAMAHIGTISFTEKVLSLDSQQQFEAVSTPSHRSSSGIRGPKLLVSPVLHLFQLYLQPPVEVAITPLYYDMVRETLEACCNSRGSRRTRLELLKQCIQALPTAASAYAQPTHATAVWQVIAGLAEKAMLMAPQEKALNSPQPVGHEYRDMRSVLEWGVRNHQSYHFQIWHTLFMKFVDSVKQEMGNGGVAAAVVEPLAGTLKSEKVDYNNGIILTYGALVLDITIYPRNREALEIAQKALWGLSIGARKTPSFDPFDHLYQMINYFLAASYENLPSIDSNNARTFLARVSSLVGKCPLSLLSILLKRIQEGVAVWVEDTDHKLNEKDSGVFKTVSQLWTGVCSAVRRLPRKDSFVLKTLSTLISCGLGSRRKAIANATAELWNSTFGLQETLDYPLKVKNALQRLRPIADLQLPTFPESAEDEIAATPPEFSESQEEDDYATREHVPFSSPTPAPNIRTVSSREGLHLPIRGTSYSPLRAYTPTHTPEKASGLGSAKLTPKPRLRHDDSQIQFAPIQSSPIDDAGMDSQVLTDHQRDVRERQQMDAAAMFPDIRSSPNVVIPRKIRRFRHLSVSPDLLSARELAMVDSSTPMLPPPSRSLEDDFIESSPIPEGDYTPPSSPPVPTEEHATGQEIDLSLVSIEAHEEAELEDTSASDIFRTSVREYPDQAGVDGREPDPPVEASRITGDKVESPVPPANTRYRGKRELETPNVDSGEPQEEELRSSGQENKDVGETPPSPRSELANSQDSQPNEIPEAPKTPFRLGLDLEDGVLTAGSGFFTPERRSRVSDLFTNTPQSPRELREEHTVEVPGTADDIRSPLSERPSPTGLDFSDIHLGASTPDGKSASSIIDSHARSGARAVAFADSIETSGAEESGSKWRKEPTPTEEISDSHSSLQPVQRKRKRVSISSPKKVKKSKPEAKEEEPMGDCIIVLPSPQTSPPVPVTKKTIGRKTKNAIKSPVPFSHSSEGFTRMSSVSYDRVTPLTHPKGSRKRLASQSIVPDEVETPTSRTKRTRRSNPTTPMSSTTRRMSTRLCHISVPSPEPTTHDSGQDGRASPEQDVSRIEDSQAAATTLGEQAKEMEDVIVFVGKNETKPGSAGLLQRRVSPDGSDQVTIERNLGDENILVSENGDEFETAPEGLGVPGDTIAVSAKDKPSPMPAEPTSGKGTHHSSREATSERGSITAPSMGRGIIGGLRKILRDIQRVVLGREEATEIHSLLDDIGNRVDEAATSQRV</sequence>
<evidence type="ECO:0000313" key="9">
    <source>
        <dbReference type="EMBL" id="KAH0537494.1"/>
    </source>
</evidence>
<evidence type="ECO:0000256" key="5">
    <source>
        <dbReference type="ARBA" id="ARBA00023242"/>
    </source>
</evidence>
<feature type="region of interest" description="Disordered" evidence="7">
    <location>
        <begin position="1456"/>
        <end position="1650"/>
    </location>
</feature>
<evidence type="ECO:0000256" key="2">
    <source>
        <dbReference type="ARBA" id="ARBA00004574"/>
    </source>
</evidence>
<feature type="compositionally biased region" description="Basic and acidic residues" evidence="7">
    <location>
        <begin position="1340"/>
        <end position="1356"/>
    </location>
</feature>
<proteinExistence type="predicted"/>
<feature type="compositionally biased region" description="Basic and acidic residues" evidence="7">
    <location>
        <begin position="1399"/>
        <end position="1412"/>
    </location>
</feature>
<accession>A0A9P8HU06</accession>
<dbReference type="GO" id="GO:0005634">
    <property type="term" value="C:nucleus"/>
    <property type="evidence" value="ECO:0007669"/>
    <property type="project" value="UniProtKB-SubCell"/>
</dbReference>
<feature type="region of interest" description="Disordered" evidence="7">
    <location>
        <begin position="1"/>
        <end position="110"/>
    </location>
</feature>
<feature type="compositionally biased region" description="Low complexity" evidence="7">
    <location>
        <begin position="1698"/>
        <end position="1714"/>
    </location>
</feature>
<feature type="domain" description="Telomere-associated protein Rif1 N-terminal" evidence="8">
    <location>
        <begin position="154"/>
        <end position="524"/>
    </location>
</feature>
<feature type="region of interest" description="Disordered" evidence="7">
    <location>
        <begin position="1662"/>
        <end position="1750"/>
    </location>
</feature>
<evidence type="ECO:0000256" key="7">
    <source>
        <dbReference type="SAM" id="MobiDB-lite"/>
    </source>
</evidence>
<evidence type="ECO:0000256" key="1">
    <source>
        <dbReference type="ARBA" id="ARBA00004123"/>
    </source>
</evidence>
<dbReference type="PANTHER" id="PTHR22928:SF3">
    <property type="entry name" value="TELOMERE-ASSOCIATED PROTEIN RIF1"/>
    <property type="match status" value="1"/>
</dbReference>
<gene>
    <name evidence="9" type="ORF">FGG08_005712</name>
</gene>
<protein>
    <recommendedName>
        <fullName evidence="8">Telomere-associated protein Rif1 N-terminal domain-containing protein</fullName>
    </recommendedName>
</protein>
<reference evidence="9" key="1">
    <citation type="submission" date="2021-03" db="EMBL/GenBank/DDBJ databases">
        <title>Comparative genomics and phylogenomic investigation of the class Geoglossomycetes provide insights into ecological specialization and systematics.</title>
        <authorList>
            <person name="Melie T."/>
            <person name="Pirro S."/>
            <person name="Miller A.N."/>
            <person name="Quandt A."/>
        </authorList>
    </citation>
    <scope>NUCLEOTIDE SEQUENCE</scope>
    <source>
        <strain evidence="9">GBOQ0MN5Z8</strain>
    </source>
</reference>
<feature type="compositionally biased region" description="Basic and acidic residues" evidence="7">
    <location>
        <begin position="1726"/>
        <end position="1747"/>
    </location>
</feature>
<evidence type="ECO:0000256" key="3">
    <source>
        <dbReference type="ARBA" id="ARBA00022454"/>
    </source>
</evidence>
<evidence type="ECO:0000259" key="8">
    <source>
        <dbReference type="Pfam" id="PF12231"/>
    </source>
</evidence>
<evidence type="ECO:0000256" key="6">
    <source>
        <dbReference type="ARBA" id="ARBA00023306"/>
    </source>
</evidence>
<keyword evidence="3" id="KW-0158">Chromosome</keyword>
<keyword evidence="6" id="KW-0131">Cell cycle</keyword>
<dbReference type="InterPro" id="IPR022031">
    <property type="entry name" value="Rif1_N"/>
</dbReference>
<feature type="compositionally biased region" description="Basic and acidic residues" evidence="7">
    <location>
        <begin position="1555"/>
        <end position="1564"/>
    </location>
</feature>